<organism evidence="2 3">
    <name type="scientific">Psychrobacillus lasiicapitis</name>
    <dbReference type="NCBI Taxonomy" id="1636719"/>
    <lineage>
        <taxon>Bacteria</taxon>
        <taxon>Bacillati</taxon>
        <taxon>Bacillota</taxon>
        <taxon>Bacilli</taxon>
        <taxon>Bacillales</taxon>
        <taxon>Bacillaceae</taxon>
        <taxon>Psychrobacillus</taxon>
    </lineage>
</organism>
<protein>
    <submittedName>
        <fullName evidence="2">Uncharacterized protein</fullName>
    </submittedName>
</protein>
<proteinExistence type="predicted"/>
<feature type="coiled-coil region" evidence="1">
    <location>
        <begin position="213"/>
        <end position="244"/>
    </location>
</feature>
<dbReference type="AlphaFoldDB" id="A0A544SZU5"/>
<evidence type="ECO:0000313" key="2">
    <source>
        <dbReference type="EMBL" id="TQR10722.1"/>
    </source>
</evidence>
<accession>A0A544SZU5</accession>
<evidence type="ECO:0000256" key="1">
    <source>
        <dbReference type="SAM" id="Coils"/>
    </source>
</evidence>
<dbReference type="OrthoDB" id="9125539at2"/>
<keyword evidence="1" id="KW-0175">Coiled coil</keyword>
<reference evidence="2 3" key="1">
    <citation type="submission" date="2019-05" db="EMBL/GenBank/DDBJ databases">
        <title>Psychrobacillus vulpis sp. nov., a new species isolated from feces of a red fox that inhabits in The Tablas de Daimiel Natural Park, Albacete, Spain.</title>
        <authorList>
            <person name="Rodriguez M."/>
            <person name="Reina J.C."/>
            <person name="Bejar V."/>
            <person name="Llamas I."/>
        </authorList>
    </citation>
    <scope>NUCLEOTIDE SEQUENCE [LARGE SCALE GENOMIC DNA]</scope>
    <source>
        <strain evidence="2 3">NEAU-3TGS17</strain>
    </source>
</reference>
<dbReference type="Proteomes" id="UP000317316">
    <property type="component" value="Unassembled WGS sequence"/>
</dbReference>
<evidence type="ECO:0000313" key="3">
    <source>
        <dbReference type="Proteomes" id="UP000317316"/>
    </source>
</evidence>
<sequence length="494" mass="53560">MAVWKDQFVAAGVDGFNVWKSQSIAKQLDSIVSDTLKEKQIQNENFEKALQHVAKMRQFLNSPENILGSQKTKHGEIAENFEVHIRNAKAALNGQANVAMFEGVGRTAPEDFILNGVKAQSKFINGANNSLSSVLEHFDKYQDKAMDYIIPKDQYNIIQALRSGQNSTDLSEKSIRSILQKVDEIEQQTGRSFDDVVKQSISKYGEVQTGKAHETLQNNQEQIVEENQQKINEIDKDAEQKKEVVQANAGPSLKEGMKVAGTAAAISAALSACTNIYSKVKSGTKLSDFTADDWKEVGLQSGKAGAKASVTAGSIYTLTNLTSLSAPFAGAVTSAAMGVTSLLVDHQKGQIDLDEVVTQGQILCLEAGVAAIGGAIGQTLIPIPVLGAIIGTVTTNFVWGIAKGKLGQKEAALKRHMDEYMAGLLAKVDNAYHEIIQKIDVMYARFNTLIDAAFDLNTNKATLAAASIQLAREVGVEEHRILKNEVDLEAFFLN</sequence>
<dbReference type="EMBL" id="VDGH01000010">
    <property type="protein sequence ID" value="TQR10722.1"/>
    <property type="molecule type" value="Genomic_DNA"/>
</dbReference>
<name>A0A544SZU5_9BACI</name>
<dbReference type="RefSeq" id="WP_142540042.1">
    <property type="nucleotide sequence ID" value="NZ_BMIE01000008.1"/>
</dbReference>
<keyword evidence="3" id="KW-1185">Reference proteome</keyword>
<comment type="caution">
    <text evidence="2">The sequence shown here is derived from an EMBL/GenBank/DDBJ whole genome shotgun (WGS) entry which is preliminary data.</text>
</comment>
<gene>
    <name evidence="2" type="ORF">FG382_16795</name>
</gene>